<dbReference type="GO" id="GO:0005730">
    <property type="term" value="C:nucleolus"/>
    <property type="evidence" value="ECO:0007669"/>
    <property type="project" value="UniProtKB-SubCell"/>
</dbReference>
<keyword evidence="4 5" id="KW-0539">Nucleus</keyword>
<dbReference type="STRING" id="75913.A0A0K0FV65"/>
<feature type="region of interest" description="Disordered" evidence="6">
    <location>
        <begin position="257"/>
        <end position="276"/>
    </location>
</feature>
<reference evidence="7" key="1">
    <citation type="submission" date="2014-07" db="EMBL/GenBank/DDBJ databases">
        <authorList>
            <person name="Martin A.A"/>
            <person name="De Silva N."/>
        </authorList>
    </citation>
    <scope>NUCLEOTIDE SEQUENCE</scope>
</reference>
<dbReference type="InterPro" id="IPR011687">
    <property type="entry name" value="Nop53/GLTSCR2"/>
</dbReference>
<evidence type="ECO:0000313" key="7">
    <source>
        <dbReference type="Proteomes" id="UP000035680"/>
    </source>
</evidence>
<evidence type="ECO:0000256" key="3">
    <source>
        <dbReference type="ARBA" id="ARBA00022517"/>
    </source>
</evidence>
<dbReference type="PANTHER" id="PTHR14211">
    <property type="entry name" value="GLIOMA SUPPRESSOR CANDIDATE REGION GENE 2"/>
    <property type="match status" value="1"/>
</dbReference>
<comment type="subcellular location">
    <subcellularLocation>
        <location evidence="5">Nucleus</location>
        <location evidence="5">Nucleolus</location>
    </subcellularLocation>
    <subcellularLocation>
        <location evidence="5">Nucleus</location>
        <location evidence="5">Nucleoplasm</location>
    </subcellularLocation>
</comment>
<dbReference type="Pfam" id="PF07767">
    <property type="entry name" value="Nop53"/>
    <property type="match status" value="1"/>
</dbReference>
<dbReference type="GO" id="GO:0005654">
    <property type="term" value="C:nucleoplasm"/>
    <property type="evidence" value="ECO:0007669"/>
    <property type="project" value="UniProtKB-SubCell"/>
</dbReference>
<evidence type="ECO:0000256" key="1">
    <source>
        <dbReference type="ARBA" id="ARBA00008838"/>
    </source>
</evidence>
<keyword evidence="7" id="KW-1185">Reference proteome</keyword>
<organism evidence="7 8">
    <name type="scientific">Strongyloides venezuelensis</name>
    <name type="common">Threadworm</name>
    <dbReference type="NCBI Taxonomy" id="75913"/>
    <lineage>
        <taxon>Eukaryota</taxon>
        <taxon>Metazoa</taxon>
        <taxon>Ecdysozoa</taxon>
        <taxon>Nematoda</taxon>
        <taxon>Chromadorea</taxon>
        <taxon>Rhabditida</taxon>
        <taxon>Tylenchina</taxon>
        <taxon>Panagrolaimomorpha</taxon>
        <taxon>Strongyloidoidea</taxon>
        <taxon>Strongyloididae</taxon>
        <taxon>Strongyloides</taxon>
    </lineage>
</organism>
<dbReference type="GO" id="GO:0000027">
    <property type="term" value="P:ribosomal large subunit assembly"/>
    <property type="evidence" value="ECO:0007669"/>
    <property type="project" value="UniProtKB-UniRule"/>
</dbReference>
<evidence type="ECO:0000256" key="2">
    <source>
        <dbReference type="ARBA" id="ARBA00018339"/>
    </source>
</evidence>
<name>A0A0K0FV65_STRVS</name>
<evidence type="ECO:0000313" key="8">
    <source>
        <dbReference type="WBParaSite" id="SVE_1622900.1"/>
    </source>
</evidence>
<protein>
    <recommendedName>
        <fullName evidence="2 5">Ribosome biogenesis protein NOP53</fullName>
    </recommendedName>
</protein>
<comment type="similarity">
    <text evidence="1 5">Belongs to the NOP53 family.</text>
</comment>
<dbReference type="AlphaFoldDB" id="A0A0K0FV65"/>
<dbReference type="GO" id="GO:0006364">
    <property type="term" value="P:rRNA processing"/>
    <property type="evidence" value="ECO:0007669"/>
    <property type="project" value="TreeGrafter"/>
</dbReference>
<dbReference type="PANTHER" id="PTHR14211:SF7">
    <property type="entry name" value="RIBOSOME BIOGENESIS PROTEIN NOP53"/>
    <property type="match status" value="1"/>
</dbReference>
<evidence type="ECO:0000256" key="5">
    <source>
        <dbReference type="PIRNR" id="PIRNR017302"/>
    </source>
</evidence>
<keyword evidence="3 5" id="KW-0690">Ribosome biogenesis</keyword>
<evidence type="ECO:0000256" key="4">
    <source>
        <dbReference type="ARBA" id="ARBA00023242"/>
    </source>
</evidence>
<dbReference type="PIRSF" id="PIRSF017302">
    <property type="entry name" value="Gltscr2"/>
    <property type="match status" value="1"/>
</dbReference>
<evidence type="ECO:0000256" key="6">
    <source>
        <dbReference type="SAM" id="MobiDB-lite"/>
    </source>
</evidence>
<accession>A0A0K0FV65</accession>
<dbReference type="Proteomes" id="UP000035680">
    <property type="component" value="Unassembled WGS sequence"/>
</dbReference>
<sequence length="423" mass="49035">MAKGRKKLIKKLRQKKDNDANVDAENVLSKVHEEKKFDSLKDSDIFVEDIQKSSLKILETKGLSKRKEALLKRREKQKEDISTKKVDGKKNLATKSGEKLKKLISEKAEKLSKELGRKRQVKEKNSKEDNKYDLWDTQDDMIEDDKGYLKDIDVKHKTATKKRRVNIPKTAKEIVNILPAVEVLPSGASYRPDEEKHDEYLSKIIKDEVKFIKEEEKVKKSLKLREGDTYATPRDRFLEAASGLFENDQDIKEEILSDNEEGEKSFSRCQPKPKTIKQRKRAAAQKLLEAQGAEAKRKRKDENLIDKAPSISNKIAVKEESTMVMTKLRKRKSLIRKCTKTFAREDGKFNEEMEPFLLKEEVPDSMRRLNPQGNVLSSRMKSLEKRNIICGNEAKKKKLPTKLQFKLIEKRDHKVVGKDYKPL</sequence>
<comment type="function">
    <text evidence="5">May play a role in ribosome biogenesis.</text>
</comment>
<proteinExistence type="inferred from homology"/>
<dbReference type="GO" id="GO:0008097">
    <property type="term" value="F:5S rRNA binding"/>
    <property type="evidence" value="ECO:0007669"/>
    <property type="project" value="TreeGrafter"/>
</dbReference>
<reference evidence="8" key="2">
    <citation type="submission" date="2015-08" db="UniProtKB">
        <authorList>
            <consortium name="WormBaseParasite"/>
        </authorList>
    </citation>
    <scope>IDENTIFICATION</scope>
</reference>
<dbReference type="WBParaSite" id="SVE_1622900.1">
    <property type="protein sequence ID" value="SVE_1622900.1"/>
    <property type="gene ID" value="SVE_1622900"/>
</dbReference>